<dbReference type="CTD" id="20238716"/>
<feature type="signal peptide" evidence="3">
    <location>
        <begin position="1"/>
        <end position="23"/>
    </location>
</feature>
<keyword evidence="3" id="KW-0732">Signal</keyword>
<feature type="region of interest" description="Disordered" evidence="1">
    <location>
        <begin position="222"/>
        <end position="242"/>
    </location>
</feature>
<evidence type="ECO:0000259" key="4">
    <source>
        <dbReference type="PROSITE" id="PS51212"/>
    </source>
</evidence>
<dbReference type="InterPro" id="IPR002889">
    <property type="entry name" value="WSC_carb-bd"/>
</dbReference>
<dbReference type="HOGENOM" id="CLU_676682_0_0_1"/>
<feature type="region of interest" description="Disordered" evidence="1">
    <location>
        <begin position="268"/>
        <end position="336"/>
    </location>
</feature>
<protein>
    <recommendedName>
        <fullName evidence="4">WSC domain-containing protein</fullName>
    </recommendedName>
</protein>
<dbReference type="PROSITE" id="PS51212">
    <property type="entry name" value="WSC"/>
    <property type="match status" value="1"/>
</dbReference>
<feature type="compositionally biased region" description="Basic and acidic residues" evidence="1">
    <location>
        <begin position="361"/>
        <end position="378"/>
    </location>
</feature>
<sequence>MELYKITTSILLMVVLLEFRVSAVSTNNYFRYKGLISRNPPGWMPAFDKNFKDMKLGDNCYVSSKGKRKGNKCSCDNKALKKGLPFQCKIRCKANSKQNCGGEAAFATYKTGYAYYPKKALNKAGTKYDSSRFYMGCYENPPRLGKRLDFGTLRMTVDLCCASCFDLYHHNFAAVTNGAFCTCFLKADTLKKIEDFRCQKVKCVNNVKQFCGGEYSEIRVFKKTPPSSGGAPPTTRLPPHSTYLRPFIRPKGCYDYFDGAKDKVNKDVKCNPMPLPDGQMQQAVQGKSRPMGSARGKQGPNGAGRGGAKQMDRGKLAAGNKKKDTKKKKKDSSDATLYGVSGGVLAVLLIGFCCYRNSKKAEAEKLEKEEREKEEREERKRKKKKKKEKKKKEQEEAARMGMAVNPS</sequence>
<evidence type="ECO:0000313" key="6">
    <source>
        <dbReference type="Proteomes" id="UP000030746"/>
    </source>
</evidence>
<proteinExistence type="predicted"/>
<feature type="region of interest" description="Disordered" evidence="1">
    <location>
        <begin position="361"/>
        <end position="407"/>
    </location>
</feature>
<dbReference type="OrthoDB" id="6160938at2759"/>
<dbReference type="AlphaFoldDB" id="V3ZS91"/>
<dbReference type="KEGG" id="lgi:LOTGIDRAFT_161540"/>
<keyword evidence="6" id="KW-1185">Reference proteome</keyword>
<keyword evidence="2" id="KW-1133">Transmembrane helix</keyword>
<feature type="domain" description="WSC" evidence="4">
    <location>
        <begin position="131"/>
        <end position="223"/>
    </location>
</feature>
<evidence type="ECO:0000313" key="5">
    <source>
        <dbReference type="EMBL" id="ESO94313.1"/>
    </source>
</evidence>
<dbReference type="EMBL" id="KB201847">
    <property type="protein sequence ID" value="ESO94313.1"/>
    <property type="molecule type" value="Genomic_DNA"/>
</dbReference>
<feature type="chain" id="PRO_5004716043" description="WSC domain-containing protein" evidence="3">
    <location>
        <begin position="24"/>
        <end position="407"/>
    </location>
</feature>
<name>V3ZS91_LOTGI</name>
<accession>V3ZS91</accession>
<reference evidence="5 6" key="1">
    <citation type="journal article" date="2013" name="Nature">
        <title>Insights into bilaterian evolution from three spiralian genomes.</title>
        <authorList>
            <person name="Simakov O."/>
            <person name="Marletaz F."/>
            <person name="Cho S.J."/>
            <person name="Edsinger-Gonzales E."/>
            <person name="Havlak P."/>
            <person name="Hellsten U."/>
            <person name="Kuo D.H."/>
            <person name="Larsson T."/>
            <person name="Lv J."/>
            <person name="Arendt D."/>
            <person name="Savage R."/>
            <person name="Osoegawa K."/>
            <person name="de Jong P."/>
            <person name="Grimwood J."/>
            <person name="Chapman J.A."/>
            <person name="Shapiro H."/>
            <person name="Aerts A."/>
            <person name="Otillar R.P."/>
            <person name="Terry A.Y."/>
            <person name="Boore J.L."/>
            <person name="Grigoriev I.V."/>
            <person name="Lindberg D.R."/>
            <person name="Seaver E.C."/>
            <person name="Weisblat D.A."/>
            <person name="Putnam N.H."/>
            <person name="Rokhsar D.S."/>
        </authorList>
    </citation>
    <scope>NUCLEOTIDE SEQUENCE [LARGE SCALE GENOMIC DNA]</scope>
</reference>
<dbReference type="GeneID" id="20238716"/>
<keyword evidence="2" id="KW-0472">Membrane</keyword>
<evidence type="ECO:0000256" key="2">
    <source>
        <dbReference type="SAM" id="Phobius"/>
    </source>
</evidence>
<feature type="compositionally biased region" description="Basic residues" evidence="1">
    <location>
        <begin position="379"/>
        <end position="390"/>
    </location>
</feature>
<dbReference type="Proteomes" id="UP000030746">
    <property type="component" value="Unassembled WGS sequence"/>
</dbReference>
<dbReference type="RefSeq" id="XP_009055154.1">
    <property type="nucleotide sequence ID" value="XM_009056906.1"/>
</dbReference>
<feature type="transmembrane region" description="Helical" evidence="2">
    <location>
        <begin position="335"/>
        <end position="355"/>
    </location>
</feature>
<keyword evidence="2" id="KW-0812">Transmembrane</keyword>
<gene>
    <name evidence="5" type="ORF">LOTGIDRAFT_161540</name>
</gene>
<dbReference type="Pfam" id="PF01822">
    <property type="entry name" value="WSC"/>
    <property type="match status" value="1"/>
</dbReference>
<evidence type="ECO:0000256" key="3">
    <source>
        <dbReference type="SAM" id="SignalP"/>
    </source>
</evidence>
<organism evidence="5 6">
    <name type="scientific">Lottia gigantea</name>
    <name type="common">Giant owl limpet</name>
    <dbReference type="NCBI Taxonomy" id="225164"/>
    <lineage>
        <taxon>Eukaryota</taxon>
        <taxon>Metazoa</taxon>
        <taxon>Spiralia</taxon>
        <taxon>Lophotrochozoa</taxon>
        <taxon>Mollusca</taxon>
        <taxon>Gastropoda</taxon>
        <taxon>Patellogastropoda</taxon>
        <taxon>Lottioidea</taxon>
        <taxon>Lottiidae</taxon>
        <taxon>Lottia</taxon>
    </lineage>
</organism>
<feature type="compositionally biased region" description="Low complexity" evidence="1">
    <location>
        <begin position="224"/>
        <end position="234"/>
    </location>
</feature>
<evidence type="ECO:0000256" key="1">
    <source>
        <dbReference type="SAM" id="MobiDB-lite"/>
    </source>
</evidence>